<name>A0A0J8YCQ6_9ENTR</name>
<feature type="transmembrane region" description="Helical" evidence="1">
    <location>
        <begin position="29"/>
        <end position="48"/>
    </location>
</feature>
<dbReference type="Proteomes" id="UP000037315">
    <property type="component" value="Unassembled WGS sequence"/>
</dbReference>
<dbReference type="EMBL" id="LFEJ01000012">
    <property type="protein sequence ID" value="KMV35299.1"/>
    <property type="molecule type" value="Genomic_DNA"/>
</dbReference>
<dbReference type="OrthoDB" id="6477852at2"/>
<proteinExistence type="predicted"/>
<dbReference type="STRING" id="1121863.GCA_000621185_01721"/>
<dbReference type="AlphaFoldDB" id="A0A0J8YCQ6"/>
<feature type="transmembrane region" description="Helical" evidence="1">
    <location>
        <begin position="6"/>
        <end position="22"/>
    </location>
</feature>
<gene>
    <name evidence="2" type="ORF">ACH50_08700</name>
</gene>
<sequence length="270" mass="29981">MAFIPLISVLGAIIIVAAYLLTRKRSKALRIGALVAAFAIVVALSAWLRYVQQPAAPQTVSDSAFDATMSRIPLYRAILDHDPATAQQLRDQVVAMERQGRSEQEKIDAIQQQILLISMQRLQQTPDAEAVAYMRSNMEMTAALQKKGDDVCFRYLFPAVKGGVNPVRYLTQDQINSRMAADADMYNASFGANKHSVTEAEREKAHHDLQPILLRMNERYGADLDLMAHPEKAQGKEGQLCNMVQGLWQEVFSLPMASAAGIIRYSVSSR</sequence>
<keyword evidence="1" id="KW-0812">Transmembrane</keyword>
<evidence type="ECO:0000256" key="1">
    <source>
        <dbReference type="SAM" id="Phobius"/>
    </source>
</evidence>
<evidence type="ECO:0008006" key="4">
    <source>
        <dbReference type="Google" id="ProtNLM"/>
    </source>
</evidence>
<comment type="caution">
    <text evidence="2">The sequence shown here is derived from an EMBL/GenBank/DDBJ whole genome shotgun (WGS) entry which is preliminary data.</text>
</comment>
<accession>A0A0J8YCQ6</accession>
<dbReference type="PATRIC" id="fig|1656095.3.peg.3736"/>
<evidence type="ECO:0000313" key="2">
    <source>
        <dbReference type="EMBL" id="KMV35299.1"/>
    </source>
</evidence>
<keyword evidence="1" id="KW-1133">Transmembrane helix</keyword>
<keyword evidence="1" id="KW-0472">Membrane</keyword>
<reference evidence="2 3" key="1">
    <citation type="submission" date="2015-06" db="EMBL/GenBank/DDBJ databases">
        <title>Genome sequencing of Cronobacter sp. strain DJ34 isolated from petroleum contaminated sludge of Duliajan Oil Fields, Assam, India.</title>
        <authorList>
            <person name="Pal S."/>
            <person name="Banerjee T.D."/>
            <person name="Roy A."/>
            <person name="Sar P."/>
            <person name="Kazy S.K."/>
        </authorList>
    </citation>
    <scope>NUCLEOTIDE SEQUENCE [LARGE SCALE GENOMIC DNA]</scope>
    <source>
        <strain evidence="2 3">DJ34</strain>
    </source>
</reference>
<protein>
    <recommendedName>
        <fullName evidence="4">Topoisomerase II</fullName>
    </recommendedName>
</protein>
<evidence type="ECO:0000313" key="3">
    <source>
        <dbReference type="Proteomes" id="UP000037315"/>
    </source>
</evidence>
<keyword evidence="3" id="KW-1185">Reference proteome</keyword>
<organism evidence="2 3">
    <name type="scientific">Franconibacter pulveris</name>
    <dbReference type="NCBI Taxonomy" id="435910"/>
    <lineage>
        <taxon>Bacteria</taxon>
        <taxon>Pseudomonadati</taxon>
        <taxon>Pseudomonadota</taxon>
        <taxon>Gammaproteobacteria</taxon>
        <taxon>Enterobacterales</taxon>
        <taxon>Enterobacteriaceae</taxon>
        <taxon>Franconibacter</taxon>
    </lineage>
</organism>